<dbReference type="SFLD" id="SFLDG01018">
    <property type="entry name" value="Squalene/Phytoene_Synthase_Lik"/>
    <property type="match status" value="1"/>
</dbReference>
<evidence type="ECO:0000313" key="4">
    <source>
        <dbReference type="Proteomes" id="UP000217257"/>
    </source>
</evidence>
<protein>
    <recommendedName>
        <fullName evidence="5">Squalene monooxygenase</fullName>
    </recommendedName>
</protein>
<dbReference type="EMBL" id="CP022098">
    <property type="protein sequence ID" value="ATB38465.1"/>
    <property type="molecule type" value="Genomic_DNA"/>
</dbReference>
<dbReference type="Pfam" id="PF13243">
    <property type="entry name" value="SQHop_cyclase_C"/>
    <property type="match status" value="1"/>
</dbReference>
<proteinExistence type="predicted"/>
<dbReference type="SFLD" id="SFLDS00005">
    <property type="entry name" value="Isoprenoid_Synthase_Type_I"/>
    <property type="match status" value="1"/>
</dbReference>
<dbReference type="InterPro" id="IPR008949">
    <property type="entry name" value="Isoprenoid_synthase_dom_sf"/>
</dbReference>
<dbReference type="SUPFAM" id="SSF51905">
    <property type="entry name" value="FAD/NAD(P)-binding domain"/>
    <property type="match status" value="1"/>
</dbReference>
<dbReference type="AlphaFoldDB" id="A0A250J3A9"/>
<dbReference type="SUPFAM" id="SSF48239">
    <property type="entry name" value="Terpenoid cyclases/Protein prenyltransferases"/>
    <property type="match status" value="1"/>
</dbReference>
<dbReference type="PANTHER" id="PTHR11626">
    <property type="entry name" value="FARNESYL-DIPHOSPHATE FARNESYLTRANSFERASE"/>
    <property type="match status" value="1"/>
</dbReference>
<reference evidence="3 4" key="1">
    <citation type="submission" date="2017-06" db="EMBL/GenBank/DDBJ databases">
        <title>Sequencing and comparative analysis of myxobacterial genomes.</title>
        <authorList>
            <person name="Rupp O."/>
            <person name="Goesmann A."/>
            <person name="Sogaard-Andersen L."/>
        </authorList>
    </citation>
    <scope>NUCLEOTIDE SEQUENCE [LARGE SCALE GENOMIC DNA]</scope>
    <source>
        <strain evidence="3 4">DSM 52655</strain>
    </source>
</reference>
<evidence type="ECO:0000259" key="1">
    <source>
        <dbReference type="Pfam" id="PF01494"/>
    </source>
</evidence>
<dbReference type="InterPro" id="IPR032696">
    <property type="entry name" value="SQ_cyclase_C"/>
</dbReference>
<name>A0A250J3A9_9BACT</name>
<dbReference type="GO" id="GO:0045338">
    <property type="term" value="P:farnesyl diphosphate metabolic process"/>
    <property type="evidence" value="ECO:0007669"/>
    <property type="project" value="InterPro"/>
</dbReference>
<sequence>MRFTRKHYDVAVIGGGPAGLVTAIAFAHRGARVLVLEANPQACRRFAGEFIHPPGVGVLDSLRIRRSDWAHARTSFGFKIFPDDGSTPIEMAYPQGVALTCAHDTLVEGLREEAAGLAGVELVTYARLAGMEGHVLRVDDRERGAQVEVTAARIIGADGRASVVRRQLGLEENSTLLSYMASVELRGLELPFEGFGHVLLGGPGPALLYRIGPDRVRGCLDVPLRYGAAQRNPTFLWDAFSPVLPPALLPAFRRALAEGPVTWAANRFRPRSDFGRGHVALVGDALGHVHPMTAIGLSMGFLDARSVAAHEDLERYAEERRGYVPELLASALYHCFRREDPSATGVREAMFDVLRENAEARGQTMRILCGQEERTSSFGGIFMRIAAEAMNSTARSAIRRGGLKSVSTELAAYGEWMQWPAASLVPGGVHQRYRGRGTPTHPIPLLKEFIPVRDMLRSEAEEGEPSPRRQAPPPPLAQAMEQATDFLLRELESFATQLKQRPDDMLRAGAIRVMRAITRTDMRAGISARMSLWRRHLAHEGLRRLLELEEHEAPGAQPPSIATADLAGLFHLLLGGSTWVQEPIVGISEGVDVLLGCQTMAGGFAARTFDRTRAGGRGVGELRATALACEALKIIQRRQPGMFDARITPALERAARWLSETQSPDGSWAPLGSEGRVAATAWAMEALLAARGPTTHSRLRRAARWLVERQAEDGAFTEGIPVQGDAERRWLTAIALQALISVRAPYPEAMEAAEALLATALAEGLHDEARGPFQVAPWEECAESLDALALYETLRRERPEPLRRATSAPSVPSGRSEADWIFCKESLGEVSRTFARPIALLPGNLEVAMTLGYLLCRVADTIEDHPSVPLAAKEPLFACFLDVLRGHKEPEAFTEAFKPIVGQDAELALSRALPTVMRVFHTLPENIQASLARWTSEMARGMAIYAHRERGADDIVALHTVADLERYCYFVAGTVGHLTTELFLEELGGEVTPEQAQTMRLHAEAFGTGLQLVNILKDVTDDREERGWSFIPRALCAAGGLGVAELTDPAQRARAHAAVAPLFEIARKNLDDGLSYALAIPATAPQLRLFCLLPLWMAARTLVLARGNDAMFVAGQPVKIPRAEVEALITDCMNHHADDTTLQARYAELWLQAPNHHQRLSAG</sequence>
<dbReference type="InterPro" id="IPR008930">
    <property type="entry name" value="Terpenoid_cyclase/PrenylTrfase"/>
</dbReference>
<dbReference type="InterPro" id="IPR044844">
    <property type="entry name" value="Trans_IPPS_euk-type"/>
</dbReference>
<dbReference type="Pfam" id="PF00494">
    <property type="entry name" value="SQS_PSY"/>
    <property type="match status" value="1"/>
</dbReference>
<dbReference type="PRINTS" id="PR00420">
    <property type="entry name" value="RNGMNOXGNASE"/>
</dbReference>
<evidence type="ECO:0000313" key="3">
    <source>
        <dbReference type="EMBL" id="ATB38465.1"/>
    </source>
</evidence>
<organism evidence="3 4">
    <name type="scientific">Cystobacter fuscus</name>
    <dbReference type="NCBI Taxonomy" id="43"/>
    <lineage>
        <taxon>Bacteria</taxon>
        <taxon>Pseudomonadati</taxon>
        <taxon>Myxococcota</taxon>
        <taxon>Myxococcia</taxon>
        <taxon>Myxococcales</taxon>
        <taxon>Cystobacterineae</taxon>
        <taxon>Archangiaceae</taxon>
        <taxon>Cystobacter</taxon>
    </lineage>
</organism>
<evidence type="ECO:0000259" key="2">
    <source>
        <dbReference type="Pfam" id="PF13243"/>
    </source>
</evidence>
<dbReference type="Gene3D" id="3.50.50.60">
    <property type="entry name" value="FAD/NAD(P)-binding domain"/>
    <property type="match status" value="1"/>
</dbReference>
<dbReference type="PANTHER" id="PTHR11626:SF2">
    <property type="entry name" value="SQUALENE SYNTHASE"/>
    <property type="match status" value="1"/>
</dbReference>
<dbReference type="Gene3D" id="1.10.600.10">
    <property type="entry name" value="Farnesyl Diphosphate Synthase"/>
    <property type="match status" value="1"/>
</dbReference>
<dbReference type="InterPro" id="IPR036188">
    <property type="entry name" value="FAD/NAD-bd_sf"/>
</dbReference>
<dbReference type="InterPro" id="IPR002938">
    <property type="entry name" value="FAD-bd"/>
</dbReference>
<dbReference type="Pfam" id="PF01494">
    <property type="entry name" value="FAD_binding_3"/>
    <property type="match status" value="1"/>
</dbReference>
<dbReference type="KEGG" id="cfus:CYFUS_003900"/>
<dbReference type="Gene3D" id="1.50.10.20">
    <property type="match status" value="1"/>
</dbReference>
<dbReference type="Proteomes" id="UP000217257">
    <property type="component" value="Chromosome"/>
</dbReference>
<feature type="domain" description="Squalene cyclase C-terminal" evidence="2">
    <location>
        <begin position="646"/>
        <end position="719"/>
    </location>
</feature>
<dbReference type="SUPFAM" id="SSF48576">
    <property type="entry name" value="Terpenoid synthases"/>
    <property type="match status" value="1"/>
</dbReference>
<dbReference type="RefSeq" id="WP_198316641.1">
    <property type="nucleotide sequence ID" value="NZ_CP022098.1"/>
</dbReference>
<dbReference type="GO" id="GO:0071949">
    <property type="term" value="F:FAD binding"/>
    <property type="evidence" value="ECO:0007669"/>
    <property type="project" value="InterPro"/>
</dbReference>
<evidence type="ECO:0008006" key="5">
    <source>
        <dbReference type="Google" id="ProtNLM"/>
    </source>
</evidence>
<feature type="domain" description="FAD-binding" evidence="1">
    <location>
        <begin position="8"/>
        <end position="308"/>
    </location>
</feature>
<dbReference type="GO" id="GO:0051996">
    <property type="term" value="F:squalene synthase [NAD(P)H] activity"/>
    <property type="evidence" value="ECO:0007669"/>
    <property type="project" value="InterPro"/>
</dbReference>
<dbReference type="InterPro" id="IPR002060">
    <property type="entry name" value="Squ/phyt_synthse"/>
</dbReference>
<gene>
    <name evidence="3" type="ORF">CYFUS_003900</name>
</gene>
<accession>A0A250J3A9</accession>